<evidence type="ECO:0000313" key="3">
    <source>
        <dbReference type="Proteomes" id="UP000198432"/>
    </source>
</evidence>
<accession>A0A239FSN0</accession>
<gene>
    <name evidence="2" type="ORF">SAMN06296052_109105</name>
</gene>
<proteinExistence type="predicted"/>
<feature type="signal peptide" evidence="1">
    <location>
        <begin position="1"/>
        <end position="20"/>
    </location>
</feature>
<dbReference type="RefSeq" id="WP_089319421.1">
    <property type="nucleotide sequence ID" value="NZ_FZOQ01000009.1"/>
</dbReference>
<dbReference type="Proteomes" id="UP000198432">
    <property type="component" value="Unassembled WGS sequence"/>
</dbReference>
<protein>
    <recommendedName>
        <fullName evidence="4">DKNYY family protein</fullName>
    </recommendedName>
</protein>
<name>A0A239FSN0_9BACT</name>
<evidence type="ECO:0000256" key="1">
    <source>
        <dbReference type="SAM" id="SignalP"/>
    </source>
</evidence>
<keyword evidence="1" id="KW-0732">Signal</keyword>
<evidence type="ECO:0008006" key="4">
    <source>
        <dbReference type="Google" id="ProtNLM"/>
    </source>
</evidence>
<sequence>MRNRLWVWLLFLSVYLSGCADNDFFQEDALATEAELQGRTPAGPDSAWVIAGRHYDRNGLHRFFWGDHNRSIWTTPVKLPVFDLHEVKGGLSVEDIGGGFQTTSFDLQDSTGRHYAFRSIDKNPVEVVSPFWQKTFVVNILRDQTSAANPYAALVVPVLAEAVQVPHSTPTLYYVSKTDTTFGEYAPLVQGRLFMLEEEYNGPTDLTPAFGDAVNFADSEDALKLRFNDNTYHFDQHAFARARLLDLLIGDWDRHKGQWDWAVVRQGSDTYFRPVPKDRDQVFLQIQDGLIPSIATSKILARKLKSFDDDFKDVKAYMINAEFVDNRLLHELSLKEWQQIAQTMQAVLTDEVIQKAVRQLPPPVHAQIGPRIAHQLQRRRDLLPKAAAEMYEILAEKVTIPGTDQTEHFRVKRLDEGRTEVTVTRPAKGAVPAKQLYHRVFSKDETELITLHGLAEDDVFEISGEVKDAIQLKVYGGLGEDDITDTSRVQGWKKMTRIYDTDRGNDIVLGSEARDMTTDDVRVHAYDREGN</sequence>
<evidence type="ECO:0000313" key="2">
    <source>
        <dbReference type="EMBL" id="SNS59891.1"/>
    </source>
</evidence>
<reference evidence="3" key="1">
    <citation type="submission" date="2017-06" db="EMBL/GenBank/DDBJ databases">
        <authorList>
            <person name="Varghese N."/>
            <person name="Submissions S."/>
        </authorList>
    </citation>
    <scope>NUCLEOTIDE SEQUENCE [LARGE SCALE GENOMIC DNA]</scope>
    <source>
        <strain evidence="3">NKM1</strain>
    </source>
</reference>
<dbReference type="AlphaFoldDB" id="A0A239FSN0"/>
<keyword evidence="3" id="KW-1185">Reference proteome</keyword>
<dbReference type="OrthoDB" id="333971at2"/>
<dbReference type="EMBL" id="FZOQ01000009">
    <property type="protein sequence ID" value="SNS59891.1"/>
    <property type="molecule type" value="Genomic_DNA"/>
</dbReference>
<feature type="chain" id="PRO_5013394356" description="DKNYY family protein" evidence="1">
    <location>
        <begin position="21"/>
        <end position="531"/>
    </location>
</feature>
<organism evidence="2 3">
    <name type="scientific">Pontibacter ummariensis</name>
    <dbReference type="NCBI Taxonomy" id="1610492"/>
    <lineage>
        <taxon>Bacteria</taxon>
        <taxon>Pseudomonadati</taxon>
        <taxon>Bacteroidota</taxon>
        <taxon>Cytophagia</taxon>
        <taxon>Cytophagales</taxon>
        <taxon>Hymenobacteraceae</taxon>
        <taxon>Pontibacter</taxon>
    </lineage>
</organism>